<dbReference type="Proteomes" id="UP000007305">
    <property type="component" value="Chromosome 9"/>
</dbReference>
<dbReference type="AlphaFoldDB" id="A0A804R0W6"/>
<organism evidence="1 2">
    <name type="scientific">Zea mays</name>
    <name type="common">Maize</name>
    <dbReference type="NCBI Taxonomy" id="4577"/>
    <lineage>
        <taxon>Eukaryota</taxon>
        <taxon>Viridiplantae</taxon>
        <taxon>Streptophyta</taxon>
        <taxon>Embryophyta</taxon>
        <taxon>Tracheophyta</taxon>
        <taxon>Spermatophyta</taxon>
        <taxon>Magnoliopsida</taxon>
        <taxon>Liliopsida</taxon>
        <taxon>Poales</taxon>
        <taxon>Poaceae</taxon>
        <taxon>PACMAD clade</taxon>
        <taxon>Panicoideae</taxon>
        <taxon>Andropogonodae</taxon>
        <taxon>Andropogoneae</taxon>
        <taxon>Tripsacinae</taxon>
        <taxon>Zea</taxon>
    </lineage>
</organism>
<dbReference type="GO" id="GO:0006145">
    <property type="term" value="P:purine nucleobase catabolic process"/>
    <property type="evidence" value="ECO:0000318"/>
    <property type="project" value="GO_Central"/>
</dbReference>
<keyword evidence="2" id="KW-1185">Reference proteome</keyword>
<dbReference type="InParanoid" id="A0A804R0W6"/>
<dbReference type="PANTHER" id="PTHR43668">
    <property type="entry name" value="ALLANTOINASE"/>
    <property type="match status" value="1"/>
</dbReference>
<reference evidence="1" key="2">
    <citation type="submission" date="2019-07" db="EMBL/GenBank/DDBJ databases">
        <authorList>
            <person name="Seetharam A."/>
            <person name="Woodhouse M."/>
            <person name="Cannon E."/>
        </authorList>
    </citation>
    <scope>NUCLEOTIDE SEQUENCE [LARGE SCALE GENOMIC DNA]</scope>
    <source>
        <strain evidence="1">cv. B73</strain>
    </source>
</reference>
<proteinExistence type="predicted"/>
<dbReference type="PANTHER" id="PTHR43668:SF2">
    <property type="entry name" value="ALLANTOINASE"/>
    <property type="match status" value="1"/>
</dbReference>
<evidence type="ECO:0000313" key="1">
    <source>
        <dbReference type="EnsemblPlants" id="Zm00001eb374970_P001"/>
    </source>
</evidence>
<accession>A0A804R0W6</accession>
<evidence type="ECO:0008006" key="3">
    <source>
        <dbReference type="Google" id="ProtNLM"/>
    </source>
</evidence>
<dbReference type="InterPro" id="IPR032466">
    <property type="entry name" value="Metal_Hydrolase"/>
</dbReference>
<reference evidence="1" key="3">
    <citation type="submission" date="2021-05" db="UniProtKB">
        <authorList>
            <consortium name="EnsemblPlants"/>
        </authorList>
    </citation>
    <scope>IDENTIFICATION</scope>
    <source>
        <strain evidence="1">cv. B73</strain>
    </source>
</reference>
<dbReference type="InterPro" id="IPR050138">
    <property type="entry name" value="DHOase/Allantoinase_Hydrolase"/>
</dbReference>
<evidence type="ECO:0000313" key="2">
    <source>
        <dbReference type="Proteomes" id="UP000007305"/>
    </source>
</evidence>
<dbReference type="Gene3D" id="3.20.20.140">
    <property type="entry name" value="Metal-dependent hydrolases"/>
    <property type="match status" value="1"/>
</dbReference>
<dbReference type="GO" id="GO:0004038">
    <property type="term" value="F:allantoinase activity"/>
    <property type="evidence" value="ECO:0000318"/>
    <property type="project" value="GO_Central"/>
</dbReference>
<sequence length="191" mass="20625">MTLDSGARMSVLGAARVRLATGPHRSVSVARAGLGKVVVAREATAARVDAKRSGASLSIETCPHYMAFSSEEVPDGDTRFKCSPPIRDDTNRENLWKALLDGHIDMPAKLAGQKNKGAILPGYHADIVVWKPKTEFQLDNNHAIYHKHQNISAYLGKQLSGKVLSTFVRGNLVFAEDKHANAACGVPILAK</sequence>
<dbReference type="SUPFAM" id="SSF51556">
    <property type="entry name" value="Metallo-dependent hydrolases"/>
    <property type="match status" value="1"/>
</dbReference>
<dbReference type="EnsemblPlants" id="Zm00001eb374970_T001">
    <property type="protein sequence ID" value="Zm00001eb374970_P001"/>
    <property type="gene ID" value="Zm00001eb374970"/>
</dbReference>
<dbReference type="SUPFAM" id="SSF51338">
    <property type="entry name" value="Composite domain of metallo-dependent hydrolases"/>
    <property type="match status" value="1"/>
</dbReference>
<name>A0A804R0W6_MAIZE</name>
<dbReference type="GO" id="GO:0005737">
    <property type="term" value="C:cytoplasm"/>
    <property type="evidence" value="ECO:0000318"/>
    <property type="project" value="GO_Central"/>
</dbReference>
<dbReference type="Gene3D" id="2.30.40.10">
    <property type="entry name" value="Urease, subunit C, domain 1"/>
    <property type="match status" value="1"/>
</dbReference>
<dbReference type="InterPro" id="IPR011059">
    <property type="entry name" value="Metal-dep_hydrolase_composite"/>
</dbReference>
<reference evidence="2" key="1">
    <citation type="journal article" date="2009" name="Science">
        <title>The B73 maize genome: complexity, diversity, and dynamics.</title>
        <authorList>
            <person name="Schnable P.S."/>
            <person name="Ware D."/>
            <person name="Fulton R.S."/>
            <person name="Stein J.C."/>
            <person name="Wei F."/>
            <person name="Pasternak S."/>
            <person name="Liang C."/>
            <person name="Zhang J."/>
            <person name="Fulton L."/>
            <person name="Graves T.A."/>
            <person name="Minx P."/>
            <person name="Reily A.D."/>
            <person name="Courtney L."/>
            <person name="Kruchowski S.S."/>
            <person name="Tomlinson C."/>
            <person name="Strong C."/>
            <person name="Delehaunty K."/>
            <person name="Fronick C."/>
            <person name="Courtney B."/>
            <person name="Rock S.M."/>
            <person name="Belter E."/>
            <person name="Du F."/>
            <person name="Kim K."/>
            <person name="Abbott R.M."/>
            <person name="Cotton M."/>
            <person name="Levy A."/>
            <person name="Marchetto P."/>
            <person name="Ochoa K."/>
            <person name="Jackson S.M."/>
            <person name="Gillam B."/>
            <person name="Chen W."/>
            <person name="Yan L."/>
            <person name="Higginbotham J."/>
            <person name="Cardenas M."/>
            <person name="Waligorski J."/>
            <person name="Applebaum E."/>
            <person name="Phelps L."/>
            <person name="Falcone J."/>
            <person name="Kanchi K."/>
            <person name="Thane T."/>
            <person name="Scimone A."/>
            <person name="Thane N."/>
            <person name="Henke J."/>
            <person name="Wang T."/>
            <person name="Ruppert J."/>
            <person name="Shah N."/>
            <person name="Rotter K."/>
            <person name="Hodges J."/>
            <person name="Ingenthron E."/>
            <person name="Cordes M."/>
            <person name="Kohlberg S."/>
            <person name="Sgro J."/>
            <person name="Delgado B."/>
            <person name="Mead K."/>
            <person name="Chinwalla A."/>
            <person name="Leonard S."/>
            <person name="Crouse K."/>
            <person name="Collura K."/>
            <person name="Kudrna D."/>
            <person name="Currie J."/>
            <person name="He R."/>
            <person name="Angelova A."/>
            <person name="Rajasekar S."/>
            <person name="Mueller T."/>
            <person name="Lomeli R."/>
            <person name="Scara G."/>
            <person name="Ko A."/>
            <person name="Delaney K."/>
            <person name="Wissotski M."/>
            <person name="Lopez G."/>
            <person name="Campos D."/>
            <person name="Braidotti M."/>
            <person name="Ashley E."/>
            <person name="Golser W."/>
            <person name="Kim H."/>
            <person name="Lee S."/>
            <person name="Lin J."/>
            <person name="Dujmic Z."/>
            <person name="Kim W."/>
            <person name="Talag J."/>
            <person name="Zuccolo A."/>
            <person name="Fan C."/>
            <person name="Sebastian A."/>
            <person name="Kramer M."/>
            <person name="Spiegel L."/>
            <person name="Nascimento L."/>
            <person name="Zutavern T."/>
            <person name="Miller B."/>
            <person name="Ambroise C."/>
            <person name="Muller S."/>
            <person name="Spooner W."/>
            <person name="Narechania A."/>
            <person name="Ren L."/>
            <person name="Wei S."/>
            <person name="Kumari S."/>
            <person name="Faga B."/>
            <person name="Levy M.J."/>
            <person name="McMahan L."/>
            <person name="Van Buren P."/>
            <person name="Vaughn M.W."/>
            <person name="Ying K."/>
            <person name="Yeh C.-T."/>
            <person name="Emrich S.J."/>
            <person name="Jia Y."/>
            <person name="Kalyanaraman A."/>
            <person name="Hsia A.-P."/>
            <person name="Barbazuk W.B."/>
            <person name="Baucom R.S."/>
            <person name="Brutnell T.P."/>
            <person name="Carpita N.C."/>
            <person name="Chaparro C."/>
            <person name="Chia J.-M."/>
            <person name="Deragon J.-M."/>
            <person name="Estill J.C."/>
            <person name="Fu Y."/>
            <person name="Jeddeloh J.A."/>
            <person name="Han Y."/>
            <person name="Lee H."/>
            <person name="Li P."/>
            <person name="Lisch D.R."/>
            <person name="Liu S."/>
            <person name="Liu Z."/>
            <person name="Nagel D.H."/>
            <person name="McCann M.C."/>
            <person name="SanMiguel P."/>
            <person name="Myers A.M."/>
            <person name="Nettleton D."/>
            <person name="Nguyen J."/>
            <person name="Penning B.W."/>
            <person name="Ponnala L."/>
            <person name="Schneider K.L."/>
            <person name="Schwartz D.C."/>
            <person name="Sharma A."/>
            <person name="Soderlund C."/>
            <person name="Springer N.M."/>
            <person name="Sun Q."/>
            <person name="Wang H."/>
            <person name="Waterman M."/>
            <person name="Westerman R."/>
            <person name="Wolfgruber T.K."/>
            <person name="Yang L."/>
            <person name="Yu Y."/>
            <person name="Zhang L."/>
            <person name="Zhou S."/>
            <person name="Zhu Q."/>
            <person name="Bennetzen J.L."/>
            <person name="Dawe R.K."/>
            <person name="Jiang J."/>
            <person name="Jiang N."/>
            <person name="Presting G.G."/>
            <person name="Wessler S.R."/>
            <person name="Aluru S."/>
            <person name="Martienssen R.A."/>
            <person name="Clifton S.W."/>
            <person name="McCombie W.R."/>
            <person name="Wing R.A."/>
            <person name="Wilson R.K."/>
        </authorList>
    </citation>
    <scope>NUCLEOTIDE SEQUENCE [LARGE SCALE GENOMIC DNA]</scope>
    <source>
        <strain evidence="2">cv. B73</strain>
    </source>
</reference>
<dbReference type="Gramene" id="Zm00001eb374970_T001">
    <property type="protein sequence ID" value="Zm00001eb374970_P001"/>
    <property type="gene ID" value="Zm00001eb374970"/>
</dbReference>
<protein>
    <recommendedName>
        <fullName evidence="3">Allantoinase</fullName>
    </recommendedName>
</protein>